<dbReference type="InterPro" id="IPR045121">
    <property type="entry name" value="CoAse"/>
</dbReference>
<name>A0A544QVS5_9FIRM</name>
<dbReference type="Pfam" id="PF00293">
    <property type="entry name" value="NUDIX"/>
    <property type="match status" value="1"/>
</dbReference>
<evidence type="ECO:0000256" key="4">
    <source>
        <dbReference type="ARBA" id="ARBA00022801"/>
    </source>
</evidence>
<dbReference type="Gene3D" id="3.90.79.10">
    <property type="entry name" value="Nucleoside Triphosphate Pyrophosphohydrolase"/>
    <property type="match status" value="1"/>
</dbReference>
<accession>A0A544QVS5</accession>
<dbReference type="CDD" id="cd03426">
    <property type="entry name" value="NUDIX_CoAse_Nudt7"/>
    <property type="match status" value="1"/>
</dbReference>
<protein>
    <submittedName>
        <fullName evidence="8">CoA pyrophosphatase</fullName>
    </submittedName>
</protein>
<dbReference type="OrthoDB" id="9802805at2"/>
<comment type="cofactor">
    <cofactor evidence="2">
        <name>Mg(2+)</name>
        <dbReference type="ChEBI" id="CHEBI:18420"/>
    </cofactor>
</comment>
<evidence type="ECO:0000256" key="5">
    <source>
        <dbReference type="ARBA" id="ARBA00022842"/>
    </source>
</evidence>
<organism evidence="8 9">
    <name type="scientific">Peptacetobacter hominis</name>
    <dbReference type="NCBI Taxonomy" id="2743610"/>
    <lineage>
        <taxon>Bacteria</taxon>
        <taxon>Bacillati</taxon>
        <taxon>Bacillota</taxon>
        <taxon>Clostridia</taxon>
        <taxon>Peptostreptococcales</taxon>
        <taxon>Peptostreptococcaceae</taxon>
        <taxon>Peptacetobacter</taxon>
    </lineage>
</organism>
<evidence type="ECO:0000256" key="1">
    <source>
        <dbReference type="ARBA" id="ARBA00001936"/>
    </source>
</evidence>
<keyword evidence="4" id="KW-0378">Hydrolase</keyword>
<dbReference type="GO" id="GO:0010945">
    <property type="term" value="F:coenzyme A diphosphatase activity"/>
    <property type="evidence" value="ECO:0007669"/>
    <property type="project" value="InterPro"/>
</dbReference>
<comment type="caution">
    <text evidence="8">The sequence shown here is derived from an EMBL/GenBank/DDBJ whole genome shotgun (WGS) entry which is preliminary data.</text>
</comment>
<dbReference type="SUPFAM" id="SSF55811">
    <property type="entry name" value="Nudix"/>
    <property type="match status" value="1"/>
</dbReference>
<evidence type="ECO:0000256" key="3">
    <source>
        <dbReference type="ARBA" id="ARBA00022723"/>
    </source>
</evidence>
<dbReference type="Proteomes" id="UP000317863">
    <property type="component" value="Unassembled WGS sequence"/>
</dbReference>
<evidence type="ECO:0000256" key="2">
    <source>
        <dbReference type="ARBA" id="ARBA00001946"/>
    </source>
</evidence>
<dbReference type="GO" id="GO:0046872">
    <property type="term" value="F:metal ion binding"/>
    <property type="evidence" value="ECO:0007669"/>
    <property type="project" value="UniProtKB-KW"/>
</dbReference>
<dbReference type="InterPro" id="IPR000086">
    <property type="entry name" value="NUDIX_hydrolase_dom"/>
</dbReference>
<evidence type="ECO:0000313" key="9">
    <source>
        <dbReference type="Proteomes" id="UP000317863"/>
    </source>
</evidence>
<comment type="cofactor">
    <cofactor evidence="1">
        <name>Mn(2+)</name>
        <dbReference type="ChEBI" id="CHEBI:29035"/>
    </cofactor>
</comment>
<dbReference type="RefSeq" id="WP_142535853.1">
    <property type="nucleotide sequence ID" value="NZ_SGJB01000007.1"/>
</dbReference>
<keyword evidence="5" id="KW-0460">Magnesium</keyword>
<evidence type="ECO:0000313" key="8">
    <source>
        <dbReference type="EMBL" id="TQQ84798.1"/>
    </source>
</evidence>
<dbReference type="PROSITE" id="PS00893">
    <property type="entry name" value="NUDIX_BOX"/>
    <property type="match status" value="1"/>
</dbReference>
<keyword evidence="3" id="KW-0479">Metal-binding</keyword>
<dbReference type="EMBL" id="SGJB01000007">
    <property type="protein sequence ID" value="TQQ84798.1"/>
    <property type="molecule type" value="Genomic_DNA"/>
</dbReference>
<dbReference type="InterPro" id="IPR015797">
    <property type="entry name" value="NUDIX_hydrolase-like_dom_sf"/>
</dbReference>
<sequence>MFDKQKVLNKLKDYSPYINGYEYMKRASVLIPIVRKEGESHILFEVRSAKLKHRPCEISFPGGGIEENETAVNAAIRETCEEIGVSGNDIEIIGSLDLLVTPVNYIIHPFAGYLNNASSLRLNSDEVDHVFTVPLKVLLEMKPEEYKNTVNVEPDNNLPFDIIPGKRNYRFEKGTSPVFFYRYNGYVIWGITAKILYNFLEFFR</sequence>
<gene>
    <name evidence="8" type="ORF">EXD82_05185</name>
</gene>
<evidence type="ECO:0000259" key="7">
    <source>
        <dbReference type="PROSITE" id="PS51462"/>
    </source>
</evidence>
<dbReference type="PANTHER" id="PTHR12992">
    <property type="entry name" value="NUDIX HYDROLASE"/>
    <property type="match status" value="1"/>
</dbReference>
<dbReference type="PROSITE" id="PS51462">
    <property type="entry name" value="NUDIX"/>
    <property type="match status" value="1"/>
</dbReference>
<dbReference type="PANTHER" id="PTHR12992:SF11">
    <property type="entry name" value="MITOCHONDRIAL COENZYME A DIPHOSPHATASE NUDT8"/>
    <property type="match status" value="1"/>
</dbReference>
<dbReference type="AlphaFoldDB" id="A0A544QVS5"/>
<feature type="domain" description="Nudix hydrolase" evidence="7">
    <location>
        <begin position="24"/>
        <end position="154"/>
    </location>
</feature>
<proteinExistence type="predicted"/>
<dbReference type="InterPro" id="IPR020084">
    <property type="entry name" value="NUDIX_hydrolase_CS"/>
</dbReference>
<evidence type="ECO:0000256" key="6">
    <source>
        <dbReference type="ARBA" id="ARBA00023211"/>
    </source>
</evidence>
<keyword evidence="9" id="KW-1185">Reference proteome</keyword>
<reference evidence="8 9" key="1">
    <citation type="submission" date="2019-02" db="EMBL/GenBank/DDBJ databases">
        <title>Peptostreptococcaceae bacterium ZHW00191 nov., a new bacterium isolated from the human gut.</title>
        <authorList>
            <person name="Zhou H.-W."/>
            <person name="Chen X.-J."/>
        </authorList>
    </citation>
    <scope>NUCLEOTIDE SEQUENCE [LARGE SCALE GENOMIC DNA]</scope>
    <source>
        <strain evidence="8 9">ZHW00191</strain>
    </source>
</reference>
<keyword evidence="6" id="KW-0464">Manganese</keyword>